<accession>A0A317SRP9</accession>
<evidence type="ECO:0000313" key="3">
    <source>
        <dbReference type="EMBL" id="PWW76267.1"/>
    </source>
</evidence>
<dbReference type="STRING" id="42249.A0A317SRP9"/>
<comment type="caution">
    <text evidence="3">The sequence shown here is derived from an EMBL/GenBank/DDBJ whole genome shotgun (WGS) entry which is preliminary data.</text>
</comment>
<dbReference type="GO" id="GO:0005737">
    <property type="term" value="C:cytoplasm"/>
    <property type="evidence" value="ECO:0007669"/>
    <property type="project" value="TreeGrafter"/>
</dbReference>
<keyword evidence="1" id="KW-0479">Metal-binding</keyword>
<dbReference type="GO" id="GO:0008270">
    <property type="term" value="F:zinc ion binding"/>
    <property type="evidence" value="ECO:0007669"/>
    <property type="project" value="UniProtKB-KW"/>
</dbReference>
<evidence type="ECO:0000256" key="1">
    <source>
        <dbReference type="PROSITE-ProRule" id="PRU00288"/>
    </source>
</evidence>
<name>A0A317SRP9_9PEZI</name>
<sequence>MSSIKSKRQQARNERMLQDLITSVPGNDRCADCGTRNPAWASWSLGIFLCIRCASLHRKLGTHISKIKSISMDMWTNDQI</sequence>
<dbReference type="InterPro" id="IPR001164">
    <property type="entry name" value="ArfGAP_dom"/>
</dbReference>
<feature type="non-terminal residue" evidence="3">
    <location>
        <position position="80"/>
    </location>
</feature>
<dbReference type="Gene3D" id="1.10.220.150">
    <property type="entry name" value="Arf GTPase activating protein"/>
    <property type="match status" value="1"/>
</dbReference>
<evidence type="ECO:0000313" key="4">
    <source>
        <dbReference type="Proteomes" id="UP000246991"/>
    </source>
</evidence>
<dbReference type="InterPro" id="IPR051718">
    <property type="entry name" value="ARF_GTPase-activating"/>
</dbReference>
<evidence type="ECO:0000259" key="2">
    <source>
        <dbReference type="PROSITE" id="PS50115"/>
    </source>
</evidence>
<keyword evidence="1" id="KW-0863">Zinc-finger</keyword>
<feature type="domain" description="Arf-GAP" evidence="2">
    <location>
        <begin position="14"/>
        <end position="80"/>
    </location>
</feature>
<dbReference type="InterPro" id="IPR038508">
    <property type="entry name" value="ArfGAP_dom_sf"/>
</dbReference>
<proteinExistence type="predicted"/>
<dbReference type="EMBL" id="PYWC01000035">
    <property type="protein sequence ID" value="PWW76267.1"/>
    <property type="molecule type" value="Genomic_DNA"/>
</dbReference>
<dbReference type="Proteomes" id="UP000246991">
    <property type="component" value="Unassembled WGS sequence"/>
</dbReference>
<dbReference type="Pfam" id="PF01412">
    <property type="entry name" value="ArfGap"/>
    <property type="match status" value="1"/>
</dbReference>
<dbReference type="InterPro" id="IPR037278">
    <property type="entry name" value="ARFGAP/RecO"/>
</dbReference>
<dbReference type="PRINTS" id="PR00405">
    <property type="entry name" value="REVINTRACTNG"/>
</dbReference>
<gene>
    <name evidence="3" type="ORF">C7212DRAFT_79713</name>
</gene>
<dbReference type="SMART" id="SM00105">
    <property type="entry name" value="ArfGap"/>
    <property type="match status" value="1"/>
</dbReference>
<dbReference type="SUPFAM" id="SSF57863">
    <property type="entry name" value="ArfGap/RecO-like zinc finger"/>
    <property type="match status" value="1"/>
</dbReference>
<keyword evidence="4" id="KW-1185">Reference proteome</keyword>
<dbReference type="AlphaFoldDB" id="A0A317SRP9"/>
<dbReference type="OrthoDB" id="10266696at2759"/>
<organism evidence="3 4">
    <name type="scientific">Tuber magnatum</name>
    <name type="common">white Piedmont truffle</name>
    <dbReference type="NCBI Taxonomy" id="42249"/>
    <lineage>
        <taxon>Eukaryota</taxon>
        <taxon>Fungi</taxon>
        <taxon>Dikarya</taxon>
        <taxon>Ascomycota</taxon>
        <taxon>Pezizomycotina</taxon>
        <taxon>Pezizomycetes</taxon>
        <taxon>Pezizales</taxon>
        <taxon>Tuberaceae</taxon>
        <taxon>Tuber</taxon>
    </lineage>
</organism>
<dbReference type="CDD" id="cd08204">
    <property type="entry name" value="ArfGap"/>
    <property type="match status" value="1"/>
</dbReference>
<protein>
    <submittedName>
        <fullName evidence="3">Arf GTPase activating protein</fullName>
    </submittedName>
</protein>
<dbReference type="PROSITE" id="PS50115">
    <property type="entry name" value="ARFGAP"/>
    <property type="match status" value="1"/>
</dbReference>
<dbReference type="PANTHER" id="PTHR45705">
    <property type="entry name" value="FI20236P1"/>
    <property type="match status" value="1"/>
</dbReference>
<keyword evidence="1" id="KW-0862">Zinc</keyword>
<dbReference type="GO" id="GO:0005096">
    <property type="term" value="F:GTPase activator activity"/>
    <property type="evidence" value="ECO:0007669"/>
    <property type="project" value="InterPro"/>
</dbReference>
<dbReference type="PANTHER" id="PTHR45705:SF7">
    <property type="entry name" value="ACTIVATING PROTEIN FOR ARF, PUTATIVE (AFU_ORTHOLOGUE AFUA_4G09120)-RELATED"/>
    <property type="match status" value="1"/>
</dbReference>
<reference evidence="3 4" key="1">
    <citation type="submission" date="2018-03" db="EMBL/GenBank/DDBJ databases">
        <title>Genomes of Pezizomycetes fungi and the evolution of truffles.</title>
        <authorList>
            <person name="Murat C."/>
            <person name="Payen T."/>
            <person name="Noel B."/>
            <person name="Kuo A."/>
            <person name="Martin F.M."/>
        </authorList>
    </citation>
    <scope>NUCLEOTIDE SEQUENCE [LARGE SCALE GENOMIC DNA]</scope>
    <source>
        <strain evidence="3">091103-1</strain>
    </source>
</reference>